<comment type="caution">
    <text evidence="2">The sequence shown here is derived from an EMBL/GenBank/DDBJ whole genome shotgun (WGS) entry which is preliminary data.</text>
</comment>
<keyword evidence="2" id="KW-0378">Hydrolase</keyword>
<proteinExistence type="predicted"/>
<dbReference type="CDD" id="cd00984">
    <property type="entry name" value="DnaB_C"/>
    <property type="match status" value="1"/>
</dbReference>
<name>A0ABQ2EJI2_9DEIO</name>
<dbReference type="SUPFAM" id="SSF52540">
    <property type="entry name" value="P-loop containing nucleoside triphosphate hydrolases"/>
    <property type="match status" value="1"/>
</dbReference>
<dbReference type="Gene3D" id="1.10.860.10">
    <property type="entry name" value="DNAb Helicase, Chain A"/>
    <property type="match status" value="1"/>
</dbReference>
<gene>
    <name evidence="2" type="ORF">GCM10008955_00760</name>
</gene>
<dbReference type="InterPro" id="IPR007694">
    <property type="entry name" value="DNA_helicase_DnaB-like_C"/>
</dbReference>
<dbReference type="EMBL" id="BMPP01000001">
    <property type="protein sequence ID" value="GGK11376.1"/>
    <property type="molecule type" value="Genomic_DNA"/>
</dbReference>
<dbReference type="RefSeq" id="WP_189003477.1">
    <property type="nucleotide sequence ID" value="NZ_BMPP01000001.1"/>
</dbReference>
<dbReference type="Proteomes" id="UP000647587">
    <property type="component" value="Unassembled WGS sequence"/>
</dbReference>
<accession>A0ABQ2EJI2</accession>
<sequence length="443" mass="48323">MSGTATLSRPLPTNPELEHKALACVLIDPTVWPSLSEMSEGAWTSAPARSLWGVFRSLNAAGLPLDDLGTITQRATETGQGQTVNLAYLQGLLTLADMTAYYAPFYAEQLRFLHGRREVTRNAFQLIHHAVEGDLNAEELATLASQLGSALEVRSRHQFTTHAQAIDAALADIESPLPNAITTGYADLDDQILGFEPGAMYVLAARPAMGKTAMGYSFALTTAKSGRHVGVASLEMPAKALALRALATAASVDLNRIRQRTTNGPDRERLRMHASRTRGLPITYLEATDQTGASIARDARKLRAAGQLDLLLIDYLQLVESGRSGSENRVQEVSHISRLLKKLAMELQIPVIVLSQLSRAVEARPNKRPVLSDLRESGAIEQDADTVMFIYRDEYYHPNTDQQGIAEVIVGKQRNGPVGSVRLAYNSEFVRFANLSRAEPALL</sequence>
<organism evidence="2 3">
    <name type="scientific">Deinococcus malanensis</name>
    <dbReference type="NCBI Taxonomy" id="1706855"/>
    <lineage>
        <taxon>Bacteria</taxon>
        <taxon>Thermotogati</taxon>
        <taxon>Deinococcota</taxon>
        <taxon>Deinococci</taxon>
        <taxon>Deinococcales</taxon>
        <taxon>Deinococcaceae</taxon>
        <taxon>Deinococcus</taxon>
    </lineage>
</organism>
<evidence type="ECO:0000259" key="1">
    <source>
        <dbReference type="PROSITE" id="PS51199"/>
    </source>
</evidence>
<evidence type="ECO:0000313" key="3">
    <source>
        <dbReference type="Proteomes" id="UP000647587"/>
    </source>
</evidence>
<keyword evidence="3" id="KW-1185">Reference proteome</keyword>
<dbReference type="Pfam" id="PF03796">
    <property type="entry name" value="DnaB_C"/>
    <property type="match status" value="1"/>
</dbReference>
<feature type="domain" description="SF4 helicase" evidence="1">
    <location>
        <begin position="174"/>
        <end position="439"/>
    </location>
</feature>
<dbReference type="Gene3D" id="3.40.50.300">
    <property type="entry name" value="P-loop containing nucleotide triphosphate hydrolases"/>
    <property type="match status" value="1"/>
</dbReference>
<dbReference type="PANTHER" id="PTHR30153:SF2">
    <property type="entry name" value="REPLICATIVE DNA HELICASE"/>
    <property type="match status" value="1"/>
</dbReference>
<keyword evidence="2" id="KW-0067">ATP-binding</keyword>
<dbReference type="PROSITE" id="PS51199">
    <property type="entry name" value="SF4_HELICASE"/>
    <property type="match status" value="1"/>
</dbReference>
<dbReference type="InterPro" id="IPR027417">
    <property type="entry name" value="P-loop_NTPase"/>
</dbReference>
<protein>
    <submittedName>
        <fullName evidence="2">Replicative DNA helicase</fullName>
    </submittedName>
</protein>
<dbReference type="InterPro" id="IPR036185">
    <property type="entry name" value="DNA_heli_DnaB-like_N_sf"/>
</dbReference>
<dbReference type="GO" id="GO:0004386">
    <property type="term" value="F:helicase activity"/>
    <property type="evidence" value="ECO:0007669"/>
    <property type="project" value="UniProtKB-KW"/>
</dbReference>
<evidence type="ECO:0000313" key="2">
    <source>
        <dbReference type="EMBL" id="GGK11376.1"/>
    </source>
</evidence>
<dbReference type="InterPro" id="IPR016136">
    <property type="entry name" value="DNA_helicase_N/primase_C"/>
</dbReference>
<dbReference type="SUPFAM" id="SSF48024">
    <property type="entry name" value="N-terminal domain of DnaB helicase"/>
    <property type="match status" value="1"/>
</dbReference>
<keyword evidence="2" id="KW-0347">Helicase</keyword>
<keyword evidence="2" id="KW-0547">Nucleotide-binding</keyword>
<dbReference type="PANTHER" id="PTHR30153">
    <property type="entry name" value="REPLICATIVE DNA HELICASE DNAB"/>
    <property type="match status" value="1"/>
</dbReference>
<reference evidence="3" key="1">
    <citation type="journal article" date="2019" name="Int. J. Syst. Evol. Microbiol.">
        <title>The Global Catalogue of Microorganisms (GCM) 10K type strain sequencing project: providing services to taxonomists for standard genome sequencing and annotation.</title>
        <authorList>
            <consortium name="The Broad Institute Genomics Platform"/>
            <consortium name="The Broad Institute Genome Sequencing Center for Infectious Disease"/>
            <person name="Wu L."/>
            <person name="Ma J."/>
        </authorList>
    </citation>
    <scope>NUCLEOTIDE SEQUENCE [LARGE SCALE GENOMIC DNA]</scope>
    <source>
        <strain evidence="3">JCM 30331</strain>
    </source>
</reference>